<dbReference type="Gene3D" id="2.40.37.10">
    <property type="entry name" value="Lyase, Ornithine Decarboxylase, Chain A, domain 1"/>
    <property type="match status" value="1"/>
</dbReference>
<dbReference type="GO" id="GO:0033387">
    <property type="term" value="P:putrescine biosynthetic process from arginine, via ornithine"/>
    <property type="evidence" value="ECO:0007669"/>
    <property type="project" value="TreeGrafter"/>
</dbReference>
<feature type="domain" description="Orn/DAP/Arg decarboxylase 2 N-terminal" evidence="7">
    <location>
        <begin position="1"/>
        <end position="226"/>
    </location>
</feature>
<dbReference type="GO" id="GO:0005737">
    <property type="term" value="C:cytoplasm"/>
    <property type="evidence" value="ECO:0007669"/>
    <property type="project" value="TreeGrafter"/>
</dbReference>
<dbReference type="EMBL" id="GHBP01001149">
    <property type="protein sequence ID" value="NDJ92623.1"/>
    <property type="molecule type" value="Transcribed_RNA"/>
</dbReference>
<keyword evidence="3 6" id="KW-0663">Pyridoxal phosphate</keyword>
<reference evidence="8" key="1">
    <citation type="submission" date="2018-11" db="EMBL/GenBank/DDBJ databases">
        <title>Henneguya salminicola genome and transcriptome.</title>
        <authorList>
            <person name="Yahalomi D."/>
            <person name="Atkinson S.D."/>
            <person name="Neuhof M."/>
            <person name="Chang E.S."/>
            <person name="Philippe H."/>
            <person name="Cartwright P."/>
            <person name="Bartholomew J.L."/>
            <person name="Huchon D."/>
        </authorList>
    </citation>
    <scope>NUCLEOTIDE SEQUENCE</scope>
    <source>
        <strain evidence="8">Hz1</strain>
        <tissue evidence="8">Whole</tissue>
    </source>
</reference>
<dbReference type="PANTHER" id="PTHR11482">
    <property type="entry name" value="ARGININE/DIAMINOPIMELATE/ORNITHINE DECARBOXYLASE"/>
    <property type="match status" value="1"/>
</dbReference>
<evidence type="ECO:0000256" key="3">
    <source>
        <dbReference type="ARBA" id="ARBA00022898"/>
    </source>
</evidence>
<dbReference type="PRINTS" id="PR01179">
    <property type="entry name" value="ODADCRBXLASE"/>
</dbReference>
<evidence type="ECO:0000256" key="5">
    <source>
        <dbReference type="ARBA" id="ARBA00037173"/>
    </source>
</evidence>
<dbReference type="FunFam" id="3.20.20.10:FF:000005">
    <property type="entry name" value="Ornithine decarboxylase"/>
    <property type="match status" value="1"/>
</dbReference>
<comment type="cofactor">
    <cofactor evidence="1 6">
        <name>pyridoxal 5'-phosphate</name>
        <dbReference type="ChEBI" id="CHEBI:597326"/>
    </cofactor>
</comment>
<dbReference type="GO" id="GO:0004586">
    <property type="term" value="F:ornithine decarboxylase activity"/>
    <property type="evidence" value="ECO:0007669"/>
    <property type="project" value="TreeGrafter"/>
</dbReference>
<dbReference type="CDD" id="cd00622">
    <property type="entry name" value="PLPDE_III_ODC"/>
    <property type="match status" value="1"/>
</dbReference>
<keyword evidence="4" id="KW-0456">Lyase</keyword>
<dbReference type="InterPro" id="IPR002433">
    <property type="entry name" value="Orn_de-COase"/>
</dbReference>
<dbReference type="Pfam" id="PF02784">
    <property type="entry name" value="Orn_Arg_deC_N"/>
    <property type="match status" value="1"/>
</dbReference>
<name>A0A6G3MF66_HENSL</name>
<proteinExistence type="inferred from homology"/>
<evidence type="ECO:0000256" key="2">
    <source>
        <dbReference type="ARBA" id="ARBA00008872"/>
    </source>
</evidence>
<evidence type="ECO:0000256" key="1">
    <source>
        <dbReference type="ARBA" id="ARBA00001933"/>
    </source>
</evidence>
<dbReference type="InterPro" id="IPR029066">
    <property type="entry name" value="PLP-binding_barrel"/>
</dbReference>
<dbReference type="InterPro" id="IPR000183">
    <property type="entry name" value="Orn/DAP/Arg_de-COase"/>
</dbReference>
<dbReference type="PANTHER" id="PTHR11482:SF6">
    <property type="entry name" value="ORNITHINE DECARBOXYLASE 1-RELATED"/>
    <property type="match status" value="1"/>
</dbReference>
<dbReference type="InterPro" id="IPR022644">
    <property type="entry name" value="De-COase2_N"/>
</dbReference>
<evidence type="ECO:0000256" key="6">
    <source>
        <dbReference type="PIRSR" id="PIRSR600183-50"/>
    </source>
</evidence>
<evidence type="ECO:0000259" key="7">
    <source>
        <dbReference type="Pfam" id="PF02784"/>
    </source>
</evidence>
<dbReference type="PRINTS" id="PR01182">
    <property type="entry name" value="ORNDCRBXLASE"/>
</dbReference>
<dbReference type="SUPFAM" id="SSF51419">
    <property type="entry name" value="PLP-binding barrel"/>
    <property type="match status" value="1"/>
</dbReference>
<sequence>MPRVEPFYAIKCNPNDIVVKMLAKLKIGFDCASKSEISQALASGVTADRIIYANPCKQASNIKYAQSNGVRMMTFDSVAELRKISAYHSSALLVLRIFVGATKALCPLGLKFGAQISDVPELLATAQSLSLEVIGVSFHVGSGCFDASAYQTAILLSRKVFDIGSSMNISMSLLDIGGGFPGNLDTQQNLNFFENVCDTINSCIDLYFPEDSSIRIIAEPGRYYVSSAFHLACTVTSLRVSQIENSLEDSYSYFLNDGVYGSFNCIVFDHYIGDHYLLSDVYGEAESYFDESTYPSIYWGPTCDSADKILENFRIRKISIGECIVFKNMGAYTMAAASTFNGFQIPFIQYYSTFSDWEFISPLLLEEDYTTQHDYLNIHRGLDSEIDLIPVEMATTCSHSL</sequence>
<dbReference type="PROSITE" id="PS00879">
    <property type="entry name" value="ODR_DC_2_2"/>
    <property type="match status" value="1"/>
</dbReference>
<evidence type="ECO:0000256" key="4">
    <source>
        <dbReference type="ARBA" id="ARBA00023239"/>
    </source>
</evidence>
<comment type="similarity">
    <text evidence="2">Belongs to the Orn/Lys/Arg decarboxylase class-II family.</text>
</comment>
<dbReference type="InterPro" id="IPR009006">
    <property type="entry name" value="Ala_racemase/Decarboxylase_C"/>
</dbReference>
<dbReference type="AlphaFoldDB" id="A0A6G3MF66"/>
<protein>
    <submittedName>
        <fullName evidence="8">Ornithine decarboxylase (Trinotate prediction)</fullName>
    </submittedName>
</protein>
<dbReference type="SUPFAM" id="SSF50621">
    <property type="entry name" value="Alanine racemase C-terminal domain-like"/>
    <property type="match status" value="1"/>
</dbReference>
<accession>A0A6G3MF66</accession>
<dbReference type="Gene3D" id="3.20.20.10">
    <property type="entry name" value="Alanine racemase"/>
    <property type="match status" value="1"/>
</dbReference>
<dbReference type="InterPro" id="IPR022657">
    <property type="entry name" value="De-COase2_CS"/>
</dbReference>
<evidence type="ECO:0000313" key="8">
    <source>
        <dbReference type="EMBL" id="NDJ92623.1"/>
    </source>
</evidence>
<comment type="function">
    <text evidence="5">Catalyzes the first and rate-limiting step of polyamine biosynthesis that converts ornithine into putrescine, which is the precursor for the polyamines, spermidine and spermine. Polyamines are essential for cell proliferation and are implicated in cellular processes, ranging from DNA replication to apoptosis.</text>
</comment>
<feature type="active site" description="Proton donor" evidence="6">
    <location>
        <position position="303"/>
    </location>
</feature>
<organism evidence="8">
    <name type="scientific">Henneguya salminicola</name>
    <name type="common">Myxosporean</name>
    <dbReference type="NCBI Taxonomy" id="69463"/>
    <lineage>
        <taxon>Eukaryota</taxon>
        <taxon>Metazoa</taxon>
        <taxon>Cnidaria</taxon>
        <taxon>Myxozoa</taxon>
        <taxon>Myxosporea</taxon>
        <taxon>Bivalvulida</taxon>
        <taxon>Platysporina</taxon>
        <taxon>Myxobolidae</taxon>
        <taxon>Henneguya</taxon>
    </lineage>
</organism>
<feature type="modified residue" description="N6-(pyridoxal phosphate)lysine" evidence="6">
    <location>
        <position position="11"/>
    </location>
</feature>